<dbReference type="AlphaFoldDB" id="A0A7G9TAV9"/>
<dbReference type="Proteomes" id="UP000515838">
    <property type="component" value="Chromosome"/>
</dbReference>
<gene>
    <name evidence="1" type="ORF">IAE60_15090</name>
</gene>
<dbReference type="EMBL" id="CP060731">
    <property type="protein sequence ID" value="QNN77234.1"/>
    <property type="molecule type" value="Genomic_DNA"/>
</dbReference>
<organism evidence="1 2">
    <name type="scientific">Pseudoxanthomonas mexicana</name>
    <dbReference type="NCBI Taxonomy" id="128785"/>
    <lineage>
        <taxon>Bacteria</taxon>
        <taxon>Pseudomonadati</taxon>
        <taxon>Pseudomonadota</taxon>
        <taxon>Gammaproteobacteria</taxon>
        <taxon>Lysobacterales</taxon>
        <taxon>Lysobacteraceae</taxon>
        <taxon>Pseudoxanthomonas</taxon>
    </lineage>
</organism>
<dbReference type="GeneID" id="81472311"/>
<reference evidence="1 2" key="1">
    <citation type="submission" date="2020-08" db="EMBL/GenBank/DDBJ databases">
        <title>Streptomycin Non-resistant strain, P. mexicana.</title>
        <authorList>
            <person name="Ganesh-Kumar S."/>
            <person name="Zhe T."/>
            <person name="Yu Z."/>
            <person name="Min Y."/>
        </authorList>
    </citation>
    <scope>NUCLEOTIDE SEQUENCE [LARGE SCALE GENOMIC DNA]</scope>
    <source>
        <strain evidence="1 2">GTZY2</strain>
    </source>
</reference>
<protein>
    <submittedName>
        <fullName evidence="1">Uncharacterized protein</fullName>
    </submittedName>
</protein>
<proteinExistence type="predicted"/>
<dbReference type="RefSeq" id="WP_187572882.1">
    <property type="nucleotide sequence ID" value="NZ_CP060731.1"/>
</dbReference>
<name>A0A7G9TAV9_PSEMX</name>
<evidence type="ECO:0000313" key="1">
    <source>
        <dbReference type="EMBL" id="QNN77234.1"/>
    </source>
</evidence>
<accession>A0A7G9TAV9</accession>
<sequence>MDDNNNDDLRPWEQIPEDYDHNPTGWAVITTPIIEEAKRWERHIAEGKPYRTSYEARMRHFLALCARGNLRATAVQLVIAFRCGYWAAAGDPVAMPQQDLAAQLGMRKQTLGRLVRAAVAAWHGIERDDSASVYETAHFDPENRGSGGFADRMGTHNGLNAKELPCDTGDPLAGFREFGIAQDPF</sequence>
<evidence type="ECO:0000313" key="2">
    <source>
        <dbReference type="Proteomes" id="UP000515838"/>
    </source>
</evidence>